<dbReference type="GO" id="GO:0030572">
    <property type="term" value="F:phosphatidyltransferase activity"/>
    <property type="evidence" value="ECO:0007669"/>
    <property type="project" value="UniProtKB-ARBA"/>
</dbReference>
<protein>
    <submittedName>
        <fullName evidence="3">Phospholipase</fullName>
    </submittedName>
</protein>
<organism evidence="3 4">
    <name type="scientific">Erysipelothrix piscisicarius</name>
    <dbReference type="NCBI Taxonomy" id="2485784"/>
    <lineage>
        <taxon>Bacteria</taxon>
        <taxon>Bacillati</taxon>
        <taxon>Bacillota</taxon>
        <taxon>Erysipelotrichia</taxon>
        <taxon>Erysipelotrichales</taxon>
        <taxon>Erysipelotrichaceae</taxon>
        <taxon>Erysipelothrix</taxon>
    </lineage>
</organism>
<dbReference type="EMBL" id="CP034234">
    <property type="protein sequence ID" value="AZK44667.1"/>
    <property type="molecule type" value="Genomic_DNA"/>
</dbReference>
<accession>A0A3Q8S876</accession>
<dbReference type="GO" id="GO:0032049">
    <property type="term" value="P:cardiolipin biosynthetic process"/>
    <property type="evidence" value="ECO:0007669"/>
    <property type="project" value="UniProtKB-ARBA"/>
</dbReference>
<keyword evidence="1" id="KW-0812">Transmembrane</keyword>
<sequence>MSNHLNLNRVDGDLYIGKGAGKEIMARFNQSKHTIKIVSPYVNKEYVEKLIQQHQSGITTGLVFTWDYKQGQKANQELARSLFTQTRTQSDDALRKKRMGRLIALGWCFVNFIILAHAITLKGSVGFWFEISVVILLFAANFKYFDRVHKTPIYSYGYEPKMPIAIWKTNRYQKLHTKLYLVDDIAFIGSLNFTKNGFYTNYESCMSIHQKNEVDDLHRYIDSLLNDKEYQQFYFNEIGKQYFEEPAY</sequence>
<dbReference type="InterPro" id="IPR001736">
    <property type="entry name" value="PLipase_D/transphosphatidylase"/>
</dbReference>
<dbReference type="PROSITE" id="PS50035">
    <property type="entry name" value="PLD"/>
    <property type="match status" value="1"/>
</dbReference>
<feature type="domain" description="PLD phosphodiesterase" evidence="2">
    <location>
        <begin position="171"/>
        <end position="197"/>
    </location>
</feature>
<dbReference type="AlphaFoldDB" id="A0A3Q8S876"/>
<dbReference type="SMART" id="SM00155">
    <property type="entry name" value="PLDc"/>
    <property type="match status" value="1"/>
</dbReference>
<evidence type="ECO:0000313" key="4">
    <source>
        <dbReference type="Proteomes" id="UP000278804"/>
    </source>
</evidence>
<feature type="transmembrane region" description="Helical" evidence="1">
    <location>
        <begin position="102"/>
        <end position="119"/>
    </location>
</feature>
<reference evidence="3 4" key="1">
    <citation type="journal article" date="2020" name="Int. J. Syst. Evol. Microbiol.">
        <title>Description of Erysipelothrix piscisicarius sp. nov., an emergent fish pathogen, and assessment of virulence using a tiger barb (Puntigrus tetrazona) infection model.</title>
        <authorList>
            <person name="Pomaranski E.K."/>
            <person name="Griffin M.J."/>
            <person name="Camus A.C."/>
            <person name="Armwood A.R."/>
            <person name="Shelley J."/>
            <person name="Waldbieser G.C."/>
            <person name="LaFrentz B.R."/>
            <person name="Garcia J.C."/>
            <person name="Yanong R."/>
            <person name="Soto E."/>
        </authorList>
    </citation>
    <scope>NUCLEOTIDE SEQUENCE [LARGE SCALE GENOMIC DNA]</scope>
    <source>
        <strain evidence="3 4">15TAL0474</strain>
    </source>
</reference>
<feature type="transmembrane region" description="Helical" evidence="1">
    <location>
        <begin position="125"/>
        <end position="145"/>
    </location>
</feature>
<gene>
    <name evidence="3" type="ORF">EEI45_08020</name>
</gene>
<dbReference type="RefSeq" id="WP_125164823.1">
    <property type="nucleotide sequence ID" value="NZ_CP034234.1"/>
</dbReference>
<evidence type="ECO:0000256" key="1">
    <source>
        <dbReference type="SAM" id="Phobius"/>
    </source>
</evidence>
<evidence type="ECO:0000259" key="2">
    <source>
        <dbReference type="PROSITE" id="PS50035"/>
    </source>
</evidence>
<dbReference type="Pfam" id="PF13091">
    <property type="entry name" value="PLDc_2"/>
    <property type="match status" value="1"/>
</dbReference>
<dbReference type="SUPFAM" id="SSF56024">
    <property type="entry name" value="Phospholipase D/nuclease"/>
    <property type="match status" value="1"/>
</dbReference>
<evidence type="ECO:0000313" key="3">
    <source>
        <dbReference type="EMBL" id="AZK44667.1"/>
    </source>
</evidence>
<proteinExistence type="predicted"/>
<dbReference type="PANTHER" id="PTHR21248:SF22">
    <property type="entry name" value="PHOSPHOLIPASE D"/>
    <property type="match status" value="1"/>
</dbReference>
<keyword evidence="1" id="KW-0472">Membrane</keyword>
<dbReference type="PANTHER" id="PTHR21248">
    <property type="entry name" value="CARDIOLIPIN SYNTHASE"/>
    <property type="match status" value="1"/>
</dbReference>
<keyword evidence="1" id="KW-1133">Transmembrane helix</keyword>
<dbReference type="KEGG" id="eri:EEI45_08020"/>
<name>A0A3Q8S876_9FIRM</name>
<keyword evidence="4" id="KW-1185">Reference proteome</keyword>
<dbReference type="Proteomes" id="UP000278804">
    <property type="component" value="Chromosome"/>
</dbReference>
<dbReference type="InterPro" id="IPR025202">
    <property type="entry name" value="PLD-like_dom"/>
</dbReference>
<dbReference type="Gene3D" id="3.30.870.10">
    <property type="entry name" value="Endonuclease Chain A"/>
    <property type="match status" value="1"/>
</dbReference>